<dbReference type="KEGG" id="sari:H5J25_11960"/>
<dbReference type="AlphaFoldDB" id="A0A974S358"/>
<name>A0A974S358_9SPHN</name>
<dbReference type="EMBL" id="CP061035">
    <property type="protein sequence ID" value="QQV76227.1"/>
    <property type="molecule type" value="Genomic_DNA"/>
</dbReference>
<feature type="region of interest" description="Disordered" evidence="1">
    <location>
        <begin position="102"/>
        <end position="124"/>
    </location>
</feature>
<dbReference type="InterPro" id="IPR009875">
    <property type="entry name" value="PilZ_domain"/>
</dbReference>
<evidence type="ECO:0000313" key="4">
    <source>
        <dbReference type="Proteomes" id="UP000595894"/>
    </source>
</evidence>
<gene>
    <name evidence="3" type="ORF">H5J25_11960</name>
</gene>
<proteinExistence type="predicted"/>
<keyword evidence="4" id="KW-1185">Reference proteome</keyword>
<evidence type="ECO:0000256" key="1">
    <source>
        <dbReference type="SAM" id="MobiDB-lite"/>
    </source>
</evidence>
<reference evidence="4" key="1">
    <citation type="submission" date="2020-09" db="EMBL/GenBank/DDBJ databases">
        <title>Sphingomonas sp., a new species isolated from pork steak.</title>
        <authorList>
            <person name="Heidler von Heilborn D."/>
        </authorList>
    </citation>
    <scope>NUCLEOTIDE SEQUENCE [LARGE SCALE GENOMIC DNA]</scope>
</reference>
<feature type="domain" description="PilZ" evidence="2">
    <location>
        <begin position="43"/>
        <end position="103"/>
    </location>
</feature>
<feature type="region of interest" description="Disordered" evidence="1">
    <location>
        <begin position="1"/>
        <end position="23"/>
    </location>
</feature>
<organism evidence="3 4">
    <name type="scientific">Sphingomonas aliaeris</name>
    <dbReference type="NCBI Taxonomy" id="2759526"/>
    <lineage>
        <taxon>Bacteria</taxon>
        <taxon>Pseudomonadati</taxon>
        <taxon>Pseudomonadota</taxon>
        <taxon>Alphaproteobacteria</taxon>
        <taxon>Sphingomonadales</taxon>
        <taxon>Sphingomonadaceae</taxon>
        <taxon>Sphingomonas</taxon>
    </lineage>
</organism>
<sequence length="124" mass="13339">MDGFQEFSGDDVAAQDNASARDTSRDSFFLMAEFREVGLPTGRHVRVRNLSTGGLMAEYAEPIALGTPVELDVRGIGWIKGSIAWVAAGRIGVSFDRKVDPKAARKPTSGAARSQKFSGPVILR</sequence>
<evidence type="ECO:0000313" key="3">
    <source>
        <dbReference type="EMBL" id="QQV76227.1"/>
    </source>
</evidence>
<dbReference type="SUPFAM" id="SSF141371">
    <property type="entry name" value="PilZ domain-like"/>
    <property type="match status" value="1"/>
</dbReference>
<evidence type="ECO:0000259" key="2">
    <source>
        <dbReference type="Pfam" id="PF07238"/>
    </source>
</evidence>
<accession>A0A974S358</accession>
<dbReference type="RefSeq" id="WP_202091293.1">
    <property type="nucleotide sequence ID" value="NZ_CP061035.1"/>
</dbReference>
<dbReference type="Proteomes" id="UP000595894">
    <property type="component" value="Chromosome"/>
</dbReference>
<dbReference type="Pfam" id="PF07238">
    <property type="entry name" value="PilZ"/>
    <property type="match status" value="1"/>
</dbReference>
<protein>
    <submittedName>
        <fullName evidence="3">PilZ domain-containing protein</fullName>
    </submittedName>
</protein>
<dbReference type="GO" id="GO:0035438">
    <property type="term" value="F:cyclic-di-GMP binding"/>
    <property type="evidence" value="ECO:0007669"/>
    <property type="project" value="InterPro"/>
</dbReference>